<dbReference type="OrthoDB" id="4559413at2"/>
<evidence type="ECO:0008006" key="3">
    <source>
        <dbReference type="Google" id="ProtNLM"/>
    </source>
</evidence>
<accession>A0A5N0ENT8</accession>
<dbReference type="AlphaFoldDB" id="A0A5N0ENT8"/>
<reference evidence="1 2" key="1">
    <citation type="submission" date="2019-09" db="EMBL/GenBank/DDBJ databases">
        <authorList>
            <person name="Wang X."/>
        </authorList>
    </citation>
    <scope>NUCLEOTIDE SEQUENCE [LARGE SCALE GENOMIC DNA]</scope>
    <source>
        <strain evidence="1 2">CICC 11023</strain>
    </source>
</reference>
<proteinExistence type="predicted"/>
<protein>
    <recommendedName>
        <fullName evidence="3">Recombinase family protein</fullName>
    </recommendedName>
</protein>
<sequence length="116" mass="12790">MRRRPAAVGYLRRDVSGARQQWDEVLIRSLAQRFGYDLSKTVVFGAETEDTVGRLMNVARRLGTDAVIVPSAAHFDGDVPGELVQVCDVITVAPEYTYARRPSSPFADEVQGPRPA</sequence>
<evidence type="ECO:0000313" key="1">
    <source>
        <dbReference type="EMBL" id="KAA8890792.1"/>
    </source>
</evidence>
<evidence type="ECO:0000313" key="2">
    <source>
        <dbReference type="Proteomes" id="UP000323876"/>
    </source>
</evidence>
<dbReference type="EMBL" id="VXLC01000001">
    <property type="protein sequence ID" value="KAA8890792.1"/>
    <property type="molecule type" value="Genomic_DNA"/>
</dbReference>
<dbReference type="Proteomes" id="UP000323876">
    <property type="component" value="Unassembled WGS sequence"/>
</dbReference>
<gene>
    <name evidence="1" type="ORF">F3087_06055</name>
</gene>
<name>A0A5N0ENT8_9NOCA</name>
<dbReference type="RefSeq" id="WP_150400698.1">
    <property type="nucleotide sequence ID" value="NZ_VXLC01000001.1"/>
</dbReference>
<keyword evidence="2" id="KW-1185">Reference proteome</keyword>
<organism evidence="1 2">
    <name type="scientific">Nocardia colli</name>
    <dbReference type="NCBI Taxonomy" id="2545717"/>
    <lineage>
        <taxon>Bacteria</taxon>
        <taxon>Bacillati</taxon>
        <taxon>Actinomycetota</taxon>
        <taxon>Actinomycetes</taxon>
        <taxon>Mycobacteriales</taxon>
        <taxon>Nocardiaceae</taxon>
        <taxon>Nocardia</taxon>
    </lineage>
</organism>
<comment type="caution">
    <text evidence="1">The sequence shown here is derived from an EMBL/GenBank/DDBJ whole genome shotgun (WGS) entry which is preliminary data.</text>
</comment>